<dbReference type="AlphaFoldDB" id="A0A090QB46"/>
<dbReference type="Proteomes" id="UP000029226">
    <property type="component" value="Unassembled WGS sequence"/>
</dbReference>
<proteinExistence type="predicted"/>
<sequence>MKKLPLGLKTMLFPEGKQLSYTVSKKIVLARSIVRKPKMLILKDPLDQFDDAEADRIMEFLTDKSNGWSLVVVSQNPAWITKCSRVVTLDQGKLIEDK</sequence>
<evidence type="ECO:0000313" key="2">
    <source>
        <dbReference type="Proteomes" id="UP000029226"/>
    </source>
</evidence>
<dbReference type="Gene3D" id="3.40.50.300">
    <property type="entry name" value="P-loop containing nucleotide triphosphate hydrolases"/>
    <property type="match status" value="1"/>
</dbReference>
<dbReference type="EMBL" id="BBMM01000002">
    <property type="protein sequence ID" value="GAK99432.1"/>
    <property type="molecule type" value="Genomic_DNA"/>
</dbReference>
<accession>A0A090QB46</accession>
<comment type="caution">
    <text evidence="1">The sequence shown here is derived from an EMBL/GenBank/DDBJ whole genome shotgun (WGS) entry which is preliminary data.</text>
</comment>
<dbReference type="InterPro" id="IPR039421">
    <property type="entry name" value="Type_1_exporter"/>
</dbReference>
<name>A0A090QB46_NONUL</name>
<dbReference type="PANTHER" id="PTHR43394">
    <property type="entry name" value="ATP-DEPENDENT PERMEASE MDL1, MITOCHONDRIAL"/>
    <property type="match status" value="1"/>
</dbReference>
<organism evidence="1 2">
    <name type="scientific">Nonlabens ulvanivorans</name>
    <name type="common">Persicivirga ulvanivorans</name>
    <dbReference type="NCBI Taxonomy" id="906888"/>
    <lineage>
        <taxon>Bacteria</taxon>
        <taxon>Pseudomonadati</taxon>
        <taxon>Bacteroidota</taxon>
        <taxon>Flavobacteriia</taxon>
        <taxon>Flavobacteriales</taxon>
        <taxon>Flavobacteriaceae</taxon>
        <taxon>Nonlabens</taxon>
    </lineage>
</organism>
<reference evidence="1 2" key="1">
    <citation type="journal article" date="2014" name="Genome Announc.">
        <title>Draft Genome Sequences of Marine Flavobacterium Nonlabens Strains NR17, NR24, NR27, NR32, NR33, and Ara13.</title>
        <authorList>
            <person name="Nakanishi M."/>
            <person name="Meirelles P."/>
            <person name="Suzuki R."/>
            <person name="Takatani N."/>
            <person name="Mino S."/>
            <person name="Suda W."/>
            <person name="Oshima K."/>
            <person name="Hattori M."/>
            <person name="Ohkuma M."/>
            <person name="Hosokawa M."/>
            <person name="Miyashita K."/>
            <person name="Thompson F.L."/>
            <person name="Niwa A."/>
            <person name="Sawabe T."/>
            <person name="Sawabe T."/>
        </authorList>
    </citation>
    <scope>NUCLEOTIDE SEQUENCE [LARGE SCALE GENOMIC DNA]</scope>
    <source>
        <strain evidence="2">JCM19314</strain>
    </source>
</reference>
<evidence type="ECO:0000313" key="1">
    <source>
        <dbReference type="EMBL" id="GAK99432.1"/>
    </source>
</evidence>
<protein>
    <submittedName>
        <fullName evidence="1">HlyB/MsbA family ABC transporter</fullName>
    </submittedName>
</protein>
<dbReference type="InterPro" id="IPR027417">
    <property type="entry name" value="P-loop_NTPase"/>
</dbReference>
<dbReference type="SUPFAM" id="SSF52540">
    <property type="entry name" value="P-loop containing nucleoside triphosphate hydrolases"/>
    <property type="match status" value="1"/>
</dbReference>
<gene>
    <name evidence="1" type="ORF">JCM19314_3477</name>
</gene>